<dbReference type="eggNOG" id="KOG1932">
    <property type="taxonomic scope" value="Eukaryota"/>
</dbReference>
<dbReference type="Proteomes" id="UP000030689">
    <property type="component" value="Unassembled WGS sequence"/>
</dbReference>
<dbReference type="AlphaFoldDB" id="V4LAS4"/>
<gene>
    <name evidence="1" type="ORF">EUTSA_v10002734mg</name>
</gene>
<reference evidence="1 2" key="1">
    <citation type="journal article" date="2013" name="Front. Plant Sci.">
        <title>The Reference Genome of the Halophytic Plant Eutrema salsugineum.</title>
        <authorList>
            <person name="Yang R."/>
            <person name="Jarvis D.E."/>
            <person name="Chen H."/>
            <person name="Beilstein M.A."/>
            <person name="Grimwood J."/>
            <person name="Jenkins J."/>
            <person name="Shu S."/>
            <person name="Prochnik S."/>
            <person name="Xin M."/>
            <person name="Ma C."/>
            <person name="Schmutz J."/>
            <person name="Wing R.A."/>
            <person name="Mitchell-Olds T."/>
            <person name="Schumaker K.S."/>
            <person name="Wang X."/>
        </authorList>
    </citation>
    <scope>NUCLEOTIDE SEQUENCE [LARGE SCALE GENOMIC DNA]</scope>
</reference>
<proteinExistence type="predicted"/>
<dbReference type="EMBL" id="KI517609">
    <property type="protein sequence ID" value="ESQ36878.1"/>
    <property type="molecule type" value="Genomic_DNA"/>
</dbReference>
<dbReference type="Gramene" id="ESQ36878">
    <property type="protein sequence ID" value="ESQ36878"/>
    <property type="gene ID" value="EUTSA_v10002734mg"/>
</dbReference>
<organism evidence="1 2">
    <name type="scientific">Eutrema salsugineum</name>
    <name type="common">Saltwater cress</name>
    <name type="synonym">Sisymbrium salsugineum</name>
    <dbReference type="NCBI Taxonomy" id="72664"/>
    <lineage>
        <taxon>Eukaryota</taxon>
        <taxon>Viridiplantae</taxon>
        <taxon>Streptophyta</taxon>
        <taxon>Embryophyta</taxon>
        <taxon>Tracheophyta</taxon>
        <taxon>Spermatophyta</taxon>
        <taxon>Magnoliopsida</taxon>
        <taxon>eudicotyledons</taxon>
        <taxon>Gunneridae</taxon>
        <taxon>Pentapetalae</taxon>
        <taxon>rosids</taxon>
        <taxon>malvids</taxon>
        <taxon>Brassicales</taxon>
        <taxon>Brassicaceae</taxon>
        <taxon>Eutremeae</taxon>
        <taxon>Eutrema</taxon>
    </lineage>
</organism>
<sequence>MTKARKPKNEEASGWKCSEKVRAKVLHQKLCLSVDLKKRQIYGFGKTQSGQREQKSSRRLYIEPTWISKMLHRVWVSKDFVHKVLTTKILSIEINRVNRNVYTSEKL</sequence>
<accession>V4LAS4</accession>
<dbReference type="STRING" id="72664.V4LAS4"/>
<evidence type="ECO:0000313" key="2">
    <source>
        <dbReference type="Proteomes" id="UP000030689"/>
    </source>
</evidence>
<name>V4LAS4_EUTSA</name>
<protein>
    <submittedName>
        <fullName evidence="1">Uncharacterized protein</fullName>
    </submittedName>
</protein>
<evidence type="ECO:0000313" key="1">
    <source>
        <dbReference type="EMBL" id="ESQ36878.1"/>
    </source>
</evidence>
<keyword evidence="2" id="KW-1185">Reference proteome</keyword>
<dbReference type="KEGG" id="eus:EUTSA_v10002734mg"/>